<dbReference type="Proteomes" id="UP001347796">
    <property type="component" value="Unassembled WGS sequence"/>
</dbReference>
<accession>A0AAN8QDB9</accession>
<evidence type="ECO:0000313" key="2">
    <source>
        <dbReference type="Proteomes" id="UP001347796"/>
    </source>
</evidence>
<evidence type="ECO:0000313" key="1">
    <source>
        <dbReference type="EMBL" id="KAK6189057.1"/>
    </source>
</evidence>
<reference evidence="1 2" key="1">
    <citation type="submission" date="2024-01" db="EMBL/GenBank/DDBJ databases">
        <title>The genome of the rayed Mediterranean limpet Patella caerulea (Linnaeus, 1758).</title>
        <authorList>
            <person name="Anh-Thu Weber A."/>
            <person name="Halstead-Nussloch G."/>
        </authorList>
    </citation>
    <scope>NUCLEOTIDE SEQUENCE [LARGE SCALE GENOMIC DNA]</scope>
    <source>
        <strain evidence="1">AATW-2023a</strain>
        <tissue evidence="1">Whole specimen</tissue>
    </source>
</reference>
<proteinExistence type="predicted"/>
<dbReference type="EMBL" id="JAZGQO010000003">
    <property type="protein sequence ID" value="KAK6189057.1"/>
    <property type="molecule type" value="Genomic_DNA"/>
</dbReference>
<dbReference type="AlphaFoldDB" id="A0AAN8QDB9"/>
<organism evidence="1 2">
    <name type="scientific">Patella caerulea</name>
    <name type="common">Rayed Mediterranean limpet</name>
    <dbReference type="NCBI Taxonomy" id="87958"/>
    <lineage>
        <taxon>Eukaryota</taxon>
        <taxon>Metazoa</taxon>
        <taxon>Spiralia</taxon>
        <taxon>Lophotrochozoa</taxon>
        <taxon>Mollusca</taxon>
        <taxon>Gastropoda</taxon>
        <taxon>Patellogastropoda</taxon>
        <taxon>Patelloidea</taxon>
        <taxon>Patellidae</taxon>
        <taxon>Patella</taxon>
    </lineage>
</organism>
<comment type="caution">
    <text evidence="1">The sequence shown here is derived from an EMBL/GenBank/DDBJ whole genome shotgun (WGS) entry which is preliminary data.</text>
</comment>
<protein>
    <submittedName>
        <fullName evidence="1">Uncharacterized protein</fullName>
    </submittedName>
</protein>
<name>A0AAN8QDB9_PATCE</name>
<keyword evidence="2" id="KW-1185">Reference proteome</keyword>
<sequence>MDKILTAIRDAITKNNNSKTELVIDLFNMCNTNDTVVNLSDTPLNQTEIDLLSKGPTPKDTNIGLIYQDLKAFFRRLRLAHFFGTENEPYSKNSLN</sequence>
<gene>
    <name evidence="1" type="ORF">SNE40_005103</name>
</gene>